<dbReference type="AlphaFoldDB" id="A0A1W1Y1B6"/>
<protein>
    <submittedName>
        <fullName evidence="1">Uncharacterized protein</fullName>
    </submittedName>
</protein>
<sequence>MVVILPDDKIKVVVAEPGINWDALKVRPAANDPYVVKGTVMLDLTRSRMSQETWSAYKRKHNLPADIDERLDKAASAAAEAS</sequence>
<evidence type="ECO:0000313" key="2">
    <source>
        <dbReference type="Proteomes" id="UP000192761"/>
    </source>
</evidence>
<dbReference type="STRING" id="1121001.SAMN02745857_04296"/>
<reference evidence="1 2" key="1">
    <citation type="submission" date="2017-04" db="EMBL/GenBank/DDBJ databases">
        <authorList>
            <person name="Afonso C.L."/>
            <person name="Miller P.J."/>
            <person name="Scott M.A."/>
            <person name="Spackman E."/>
            <person name="Goraichik I."/>
            <person name="Dimitrov K.M."/>
            <person name="Suarez D.L."/>
            <person name="Swayne D.E."/>
        </authorList>
    </citation>
    <scope>NUCLEOTIDE SEQUENCE [LARGE SCALE GENOMIC DNA]</scope>
    <source>
        <strain evidence="1 2">DSM 23236</strain>
    </source>
</reference>
<organism evidence="1 2">
    <name type="scientific">Andreprevotia lacus DSM 23236</name>
    <dbReference type="NCBI Taxonomy" id="1121001"/>
    <lineage>
        <taxon>Bacteria</taxon>
        <taxon>Pseudomonadati</taxon>
        <taxon>Pseudomonadota</taxon>
        <taxon>Betaproteobacteria</taxon>
        <taxon>Neisseriales</taxon>
        <taxon>Chitinibacteraceae</taxon>
        <taxon>Andreprevotia</taxon>
    </lineage>
</organism>
<accession>A0A1W1Y1B6</accession>
<name>A0A1W1Y1B6_9NEIS</name>
<keyword evidence="2" id="KW-1185">Reference proteome</keyword>
<gene>
    <name evidence="1" type="ORF">SAMN02745857_04296</name>
</gene>
<evidence type="ECO:0000313" key="1">
    <source>
        <dbReference type="EMBL" id="SMC29953.1"/>
    </source>
</evidence>
<dbReference type="Proteomes" id="UP000192761">
    <property type="component" value="Unassembled WGS sequence"/>
</dbReference>
<dbReference type="EMBL" id="FWXD01000056">
    <property type="protein sequence ID" value="SMC29953.1"/>
    <property type="molecule type" value="Genomic_DNA"/>
</dbReference>
<proteinExistence type="predicted"/>